<proteinExistence type="predicted"/>
<evidence type="ECO:0000313" key="2">
    <source>
        <dbReference type="EMBL" id="KAF2490980.1"/>
    </source>
</evidence>
<dbReference type="InterPro" id="IPR052895">
    <property type="entry name" value="HetReg/Transcr_Mod"/>
</dbReference>
<dbReference type="PANTHER" id="PTHR24148">
    <property type="entry name" value="ANKYRIN REPEAT DOMAIN-CONTAINING PROTEIN 39 HOMOLOG-RELATED"/>
    <property type="match status" value="1"/>
</dbReference>
<feature type="domain" description="Heterokaryon incompatibility" evidence="1">
    <location>
        <begin position="46"/>
        <end position="203"/>
    </location>
</feature>
<organism evidence="2 3">
    <name type="scientific">Lophium mytilinum</name>
    <dbReference type="NCBI Taxonomy" id="390894"/>
    <lineage>
        <taxon>Eukaryota</taxon>
        <taxon>Fungi</taxon>
        <taxon>Dikarya</taxon>
        <taxon>Ascomycota</taxon>
        <taxon>Pezizomycotina</taxon>
        <taxon>Dothideomycetes</taxon>
        <taxon>Pleosporomycetidae</taxon>
        <taxon>Mytilinidiales</taxon>
        <taxon>Mytilinidiaceae</taxon>
        <taxon>Lophium</taxon>
    </lineage>
</organism>
<dbReference type="OrthoDB" id="3553147at2759"/>
<dbReference type="AlphaFoldDB" id="A0A6A6QG65"/>
<dbReference type="Pfam" id="PF26639">
    <property type="entry name" value="Het-6_barrel"/>
    <property type="match status" value="1"/>
</dbReference>
<keyword evidence="3" id="KW-1185">Reference proteome</keyword>
<dbReference type="InterPro" id="IPR010730">
    <property type="entry name" value="HET"/>
</dbReference>
<accession>A0A6A6QG65</accession>
<sequence>MVSIYRPLDSSKRQLRTLELYKGRGKDRIRCSSHIVSLETIPAPEYETVSYSWGDASKRASIEVDGIQLDVPATSEAALRRLRVRDRSRTIWIDAICIDQDDVVERGQQVSLMGDIYRSSKRNLVYLGEDDRHLKKALTAVDVILNQARKETYNFRTLRSALHGRENIKMCLAADEPLPRFDVRSLEWLYNLPWFRRLWIVQEVALAPTNLCHCEGAVFDLLSIARAAVWVMLKRTSAKFTINVDTFAPPVHLFNLIDKEHGAWNLPHAKGYATFGDLLLTFSMRYAVTDQRDAIYALTGLIAKPVAPPTLIMDMIRPDYTKSLWETLQNGTRYALYQSAELSLLRTVKHTHDNEDFPEERASWTVPAIRGSQDHLDSPLSLKLLNDSFNCCDNQPLDLSLLASPLNGDLSILSLRGIVVDTVVGTTEVFRKEMFIPEGFSDFVRQLHSVLNLLRCERDFDGIQHETYEVVRTLIAGSTKDSELASFSYVNTLTDILSQLLYVGEDTDIEKIKSLYQRGAFQIAAVRRGSNGRRFFITDTGFIGVGPRVTRKGDLVTILYGGPEPFILRKAGDYHRFLGQAYVHRIMEGLDLERNLGESWTEAVFHIR</sequence>
<dbReference type="PANTHER" id="PTHR24148:SF64">
    <property type="entry name" value="HETEROKARYON INCOMPATIBILITY DOMAIN-CONTAINING PROTEIN"/>
    <property type="match status" value="1"/>
</dbReference>
<evidence type="ECO:0000313" key="3">
    <source>
        <dbReference type="Proteomes" id="UP000799750"/>
    </source>
</evidence>
<dbReference type="Proteomes" id="UP000799750">
    <property type="component" value="Unassembled WGS sequence"/>
</dbReference>
<dbReference type="EMBL" id="MU004196">
    <property type="protein sequence ID" value="KAF2490980.1"/>
    <property type="molecule type" value="Genomic_DNA"/>
</dbReference>
<name>A0A6A6QG65_9PEZI</name>
<evidence type="ECO:0000259" key="1">
    <source>
        <dbReference type="Pfam" id="PF06985"/>
    </source>
</evidence>
<protein>
    <submittedName>
        <fullName evidence="2">HET-domain-containing protein</fullName>
    </submittedName>
</protein>
<gene>
    <name evidence="2" type="ORF">BU16DRAFT_621651</name>
</gene>
<dbReference type="Pfam" id="PF06985">
    <property type="entry name" value="HET"/>
    <property type="match status" value="1"/>
</dbReference>
<reference evidence="2" key="1">
    <citation type="journal article" date="2020" name="Stud. Mycol.">
        <title>101 Dothideomycetes genomes: a test case for predicting lifestyles and emergence of pathogens.</title>
        <authorList>
            <person name="Haridas S."/>
            <person name="Albert R."/>
            <person name="Binder M."/>
            <person name="Bloem J."/>
            <person name="Labutti K."/>
            <person name="Salamov A."/>
            <person name="Andreopoulos B."/>
            <person name="Baker S."/>
            <person name="Barry K."/>
            <person name="Bills G."/>
            <person name="Bluhm B."/>
            <person name="Cannon C."/>
            <person name="Castanera R."/>
            <person name="Culley D."/>
            <person name="Daum C."/>
            <person name="Ezra D."/>
            <person name="Gonzalez J."/>
            <person name="Henrissat B."/>
            <person name="Kuo A."/>
            <person name="Liang C."/>
            <person name="Lipzen A."/>
            <person name="Lutzoni F."/>
            <person name="Magnuson J."/>
            <person name="Mondo S."/>
            <person name="Nolan M."/>
            <person name="Ohm R."/>
            <person name="Pangilinan J."/>
            <person name="Park H.-J."/>
            <person name="Ramirez L."/>
            <person name="Alfaro M."/>
            <person name="Sun H."/>
            <person name="Tritt A."/>
            <person name="Yoshinaga Y."/>
            <person name="Zwiers L.-H."/>
            <person name="Turgeon B."/>
            <person name="Goodwin S."/>
            <person name="Spatafora J."/>
            <person name="Crous P."/>
            <person name="Grigoriev I."/>
        </authorList>
    </citation>
    <scope>NUCLEOTIDE SEQUENCE</scope>
    <source>
        <strain evidence="2">CBS 269.34</strain>
    </source>
</reference>